<accession>A0A5J5KY84</accession>
<protein>
    <submittedName>
        <fullName evidence="2">Uncharacterized protein</fullName>
    </submittedName>
</protein>
<dbReference type="RefSeq" id="WP_158034257.1">
    <property type="nucleotide sequence ID" value="NZ_ML708620.1"/>
</dbReference>
<feature type="region of interest" description="Disordered" evidence="1">
    <location>
        <begin position="723"/>
        <end position="747"/>
    </location>
</feature>
<comment type="caution">
    <text evidence="2">The sequence shown here is derived from an EMBL/GenBank/DDBJ whole genome shotgun (WGS) entry which is preliminary data.</text>
</comment>
<sequence length="747" mass="79438">MRRTFRREDRIEGDVLLEDLPEIGQAGDVWASDAISNPIGHRGGSGWRDPVTLRPRGVGSAEGTVWPAEASWTPGRMATTEELAAAYHHAVATHTVWAGVLHVPRNHVRAGDVVIDENGRPVMVIDPRVDGPVEVMRGDGRRDALTLSEDIVEVRGRRWTALSLTEQARAAGQDPKMTTDDGALVVGSWVAVKGPDVGSVGLVSEVTAGAVDGHPQLVVGTGDGPMEVSVKDVEDLEIIAWPPGHGEVWPDLRSMALDPSSLGTDAPVVMSGSTHQVDDVQMRVRDLRAGDVLLLDVPNREAVEAAALKAGFVPSVDHPGRWELGEAGGPIGGLRAGQRFMESSREIHNVSVTVLGETDRAVPAGLVMAGQHISLPADGQWAPMGHGDPLPAGELRGLVQRTGPGFVDLDLDVAGQHATQPHDAEYRRPVTLWVSPTSMVTVHGNRPAVVPEVVQLHSTVPAHEARDASMDGRGFGVATVHAMDTRQDRSTERITVGQLREGDLAWLWDHEPNAKRVLAVHLEGIRATVIREEAEPGLVDVRVLDSQAAVRAVSFQERPDGALGPATQVLGEHLRSGDRVQGLGGRISEVVDLARGQNQVRAALSDGDGLVAATFQALRPVEIRRPLPAEPTRGVPGGAHPIPVRDVVAGDILVAPDGRRGVVMETEVVEGLAHLTADRLPPGRVTMAMIGDSSAAVVRQGTGAWVLRESGLGDLAAVQSNSAQQEGWARRDTQYLPETYGGPGATR</sequence>
<reference evidence="2 3" key="1">
    <citation type="submission" date="2019-05" db="EMBL/GenBank/DDBJ databases">
        <title>Kocuria coralli sp. nov., a novel actinobacterium isolated from coral reef seawater.</title>
        <authorList>
            <person name="Li J."/>
        </authorList>
    </citation>
    <scope>NUCLEOTIDE SEQUENCE [LARGE SCALE GENOMIC DNA]</scope>
    <source>
        <strain evidence="2 3">SCSIO 13007</strain>
    </source>
</reference>
<name>A0A5J5KY84_9MICC</name>
<dbReference type="OrthoDB" id="4228652at2"/>
<dbReference type="EMBL" id="SZWF01000014">
    <property type="protein sequence ID" value="KAA9393845.1"/>
    <property type="molecule type" value="Genomic_DNA"/>
</dbReference>
<proteinExistence type="predicted"/>
<dbReference type="AlphaFoldDB" id="A0A5J5KY84"/>
<organism evidence="2 3">
    <name type="scientific">Kocuria coralli</name>
    <dbReference type="NCBI Taxonomy" id="1461025"/>
    <lineage>
        <taxon>Bacteria</taxon>
        <taxon>Bacillati</taxon>
        <taxon>Actinomycetota</taxon>
        <taxon>Actinomycetes</taxon>
        <taxon>Micrococcales</taxon>
        <taxon>Micrococcaceae</taxon>
        <taxon>Kocuria</taxon>
    </lineage>
</organism>
<gene>
    <name evidence="2" type="ORF">FCK90_10560</name>
</gene>
<dbReference type="Proteomes" id="UP000325957">
    <property type="component" value="Unassembled WGS sequence"/>
</dbReference>
<keyword evidence="3" id="KW-1185">Reference proteome</keyword>
<evidence type="ECO:0000313" key="3">
    <source>
        <dbReference type="Proteomes" id="UP000325957"/>
    </source>
</evidence>
<evidence type="ECO:0000313" key="2">
    <source>
        <dbReference type="EMBL" id="KAA9393845.1"/>
    </source>
</evidence>
<evidence type="ECO:0000256" key="1">
    <source>
        <dbReference type="SAM" id="MobiDB-lite"/>
    </source>
</evidence>